<dbReference type="EMBL" id="VSRR010010126">
    <property type="protein sequence ID" value="MPC51365.1"/>
    <property type="molecule type" value="Genomic_DNA"/>
</dbReference>
<dbReference type="AlphaFoldDB" id="A0A5B7G1D0"/>
<evidence type="ECO:0000313" key="1">
    <source>
        <dbReference type="EMBL" id="MPC51365.1"/>
    </source>
</evidence>
<comment type="caution">
    <text evidence="1">The sequence shown here is derived from an EMBL/GenBank/DDBJ whole genome shotgun (WGS) entry which is preliminary data.</text>
</comment>
<name>A0A5B7G1D0_PORTR</name>
<reference evidence="1 2" key="1">
    <citation type="submission" date="2019-05" db="EMBL/GenBank/DDBJ databases">
        <title>Another draft genome of Portunus trituberculatus and its Hox gene families provides insights of decapod evolution.</title>
        <authorList>
            <person name="Jeong J.-H."/>
            <person name="Song I."/>
            <person name="Kim S."/>
            <person name="Choi T."/>
            <person name="Kim D."/>
            <person name="Ryu S."/>
            <person name="Kim W."/>
        </authorList>
    </citation>
    <scope>NUCLEOTIDE SEQUENCE [LARGE SCALE GENOMIC DNA]</scope>
    <source>
        <tissue evidence="1">Muscle</tissue>
    </source>
</reference>
<accession>A0A5B7G1D0</accession>
<sequence length="70" mass="7684">MAALPSIVPLLEVSVAVSTSLTFIFPPAIHSTDRHAESLACVHIYQGKSNKQDLVAFVVLPYWVRVRGVH</sequence>
<dbReference type="Proteomes" id="UP000324222">
    <property type="component" value="Unassembled WGS sequence"/>
</dbReference>
<proteinExistence type="predicted"/>
<organism evidence="1 2">
    <name type="scientific">Portunus trituberculatus</name>
    <name type="common">Swimming crab</name>
    <name type="synonym">Neptunus trituberculatus</name>
    <dbReference type="NCBI Taxonomy" id="210409"/>
    <lineage>
        <taxon>Eukaryota</taxon>
        <taxon>Metazoa</taxon>
        <taxon>Ecdysozoa</taxon>
        <taxon>Arthropoda</taxon>
        <taxon>Crustacea</taxon>
        <taxon>Multicrustacea</taxon>
        <taxon>Malacostraca</taxon>
        <taxon>Eumalacostraca</taxon>
        <taxon>Eucarida</taxon>
        <taxon>Decapoda</taxon>
        <taxon>Pleocyemata</taxon>
        <taxon>Brachyura</taxon>
        <taxon>Eubrachyura</taxon>
        <taxon>Portunoidea</taxon>
        <taxon>Portunidae</taxon>
        <taxon>Portuninae</taxon>
        <taxon>Portunus</taxon>
    </lineage>
</organism>
<protein>
    <submittedName>
        <fullName evidence="1">Uncharacterized protein</fullName>
    </submittedName>
</protein>
<keyword evidence="2" id="KW-1185">Reference proteome</keyword>
<evidence type="ECO:0000313" key="2">
    <source>
        <dbReference type="Proteomes" id="UP000324222"/>
    </source>
</evidence>
<gene>
    <name evidence="1" type="ORF">E2C01_045209</name>
</gene>